<comment type="subcellular location">
    <subcellularLocation>
        <location evidence="1">Membrane</location>
        <topology evidence="1">Single-pass type I membrane protein</topology>
    </subcellularLocation>
</comment>
<dbReference type="FunFam" id="3.80.10.10:FF:000433">
    <property type="entry name" value="Putative LRR receptor-like serine/threonine-protein kinase isoform A"/>
    <property type="match status" value="1"/>
</dbReference>
<dbReference type="PANTHER" id="PTHR48006:SF72">
    <property type="entry name" value="LRR RECEPTOR-LIKE SERINE_THREONINE-PROTEIN KINASE RFK1-RELATED"/>
    <property type="match status" value="1"/>
</dbReference>
<dbReference type="OMA" id="EWAMECE"/>
<evidence type="ECO:0000256" key="12">
    <source>
        <dbReference type="ARBA" id="ARBA00022840"/>
    </source>
</evidence>
<evidence type="ECO:0000256" key="4">
    <source>
        <dbReference type="ARBA" id="ARBA00022553"/>
    </source>
</evidence>
<comment type="catalytic activity">
    <reaction evidence="18">
        <text>L-seryl-[protein] + ATP = O-phospho-L-seryl-[protein] + ADP + H(+)</text>
        <dbReference type="Rhea" id="RHEA:17989"/>
        <dbReference type="Rhea" id="RHEA-COMP:9863"/>
        <dbReference type="Rhea" id="RHEA-COMP:11604"/>
        <dbReference type="ChEBI" id="CHEBI:15378"/>
        <dbReference type="ChEBI" id="CHEBI:29999"/>
        <dbReference type="ChEBI" id="CHEBI:30616"/>
        <dbReference type="ChEBI" id="CHEBI:83421"/>
        <dbReference type="ChEBI" id="CHEBI:456216"/>
        <dbReference type="EC" id="2.7.11.1"/>
    </reaction>
</comment>
<gene>
    <name evidence="22" type="ORF">BVRB_8g201000</name>
</gene>
<evidence type="ECO:0000256" key="17">
    <source>
        <dbReference type="ARBA" id="ARBA00047899"/>
    </source>
</evidence>
<dbReference type="Gramene" id="KMS96637">
    <property type="protein sequence ID" value="KMS96637"/>
    <property type="gene ID" value="BVRB_8g201000"/>
</dbReference>
<dbReference type="EC" id="2.7.11.1" evidence="2"/>
<evidence type="ECO:0000256" key="6">
    <source>
        <dbReference type="ARBA" id="ARBA00022679"/>
    </source>
</evidence>
<evidence type="ECO:0000256" key="14">
    <source>
        <dbReference type="ARBA" id="ARBA00023136"/>
    </source>
</evidence>
<evidence type="ECO:0000256" key="19">
    <source>
        <dbReference type="SAM" id="Phobius"/>
    </source>
</evidence>
<keyword evidence="5" id="KW-0433">Leucine-rich repeat</keyword>
<dbReference type="PANTHER" id="PTHR48006">
    <property type="entry name" value="LEUCINE-RICH REPEAT-CONTAINING PROTEIN DDB_G0281931-RELATED"/>
    <property type="match status" value="1"/>
</dbReference>
<comment type="catalytic activity">
    <reaction evidence="17">
        <text>L-threonyl-[protein] + ATP = O-phospho-L-threonyl-[protein] + ADP + H(+)</text>
        <dbReference type="Rhea" id="RHEA:46608"/>
        <dbReference type="Rhea" id="RHEA-COMP:11060"/>
        <dbReference type="Rhea" id="RHEA-COMP:11605"/>
        <dbReference type="ChEBI" id="CHEBI:15378"/>
        <dbReference type="ChEBI" id="CHEBI:30013"/>
        <dbReference type="ChEBI" id="CHEBI:30616"/>
        <dbReference type="ChEBI" id="CHEBI:61977"/>
        <dbReference type="ChEBI" id="CHEBI:456216"/>
        <dbReference type="EC" id="2.7.11.1"/>
    </reaction>
</comment>
<evidence type="ECO:0000256" key="18">
    <source>
        <dbReference type="ARBA" id="ARBA00048679"/>
    </source>
</evidence>
<dbReference type="Gene3D" id="3.30.200.20">
    <property type="entry name" value="Phosphorylase Kinase, domain 1"/>
    <property type="match status" value="1"/>
</dbReference>
<proteinExistence type="predicted"/>
<keyword evidence="11" id="KW-0418">Kinase</keyword>
<protein>
    <recommendedName>
        <fullName evidence="2">non-specific serine/threonine protein kinase</fullName>
        <ecNumber evidence="2">2.7.11.1</ecNumber>
    </recommendedName>
</protein>
<dbReference type="GO" id="GO:0005524">
    <property type="term" value="F:ATP binding"/>
    <property type="evidence" value="ECO:0007669"/>
    <property type="project" value="UniProtKB-KW"/>
</dbReference>
<sequence>MGNPFTLLVFFLGFLLSSIQSKLVENEEVALREIIQTMGATQWKFDDVSCQVEMVGVTPHLAFNSESDITCDCQHENNTCHVVKIVLKGLSLPGVLPRELVKLPYLREIDFAYNYLSGGIPVEWTSMHLNSISLLVNRLSGEIPKELGNISNLTALNLGDNQFTGKVPDELGNLMNLKMLVLSSNHLSGTLPQTLARLKNLTDFRINDNNFDGVIPDYIKDWEHLNRLEMHASGLQGPIPSAISSLNGLTELRISDIYGSTQEFPDLRNMPGLVRLVLRNCNIAGEFPPYLWKMKYIKMLDVSFNNLVGEIPDDGSSNDLKFIFLTGNMLSGSIPSSLLQDGRHIDLSYNNFTWQDPEQPTCRQNTNFNINLYRSSSTGVSLKGLLPCSDSFDCPRYGCSLHINCGGDDLVAEDENRKYVYEGDGAVGGGIATYFRNNRNNWGFSATGDFMDDDDSQSIRHVKNLPGSNLFNLYATARISPITLTYFAYCLENGNYTVKLHFAEIQFTNDKTYKSLGNRVFDIYIQDILVQKDFNIEGKARGAEKPVVIVFKSTVTNNSLEIRFNWAGRGTTRIPTRGVYGPLISAISVNPVFRRCSRVRNKRIVYISVGIISFLFLVFGLLIIVWWKGCYRVRTTRDDLGGLQIQAGGYTLNQIKSATNNFNPSNKIGEGGFGPVYKGLLPDGRGQSQIFLDWQTRVKICLGIARGLAFLHEDSRLRIVHRDIKATNVLLDQELNPKISDFGLARLGEDDNSHVSTRACHLQQSGNYLELVDQRLGCNYNIEEAEKIVNVALICTNAAASERPTMSEVVNMLEGKMAIPDEVPDFRAYTNDLRFRSIKGIYQHRETLSESET</sequence>
<keyword evidence="10" id="KW-0547">Nucleotide-binding</keyword>
<evidence type="ECO:0000256" key="13">
    <source>
        <dbReference type="ARBA" id="ARBA00022989"/>
    </source>
</evidence>
<keyword evidence="6" id="KW-0808">Transferase</keyword>
<evidence type="ECO:0000256" key="16">
    <source>
        <dbReference type="ARBA" id="ARBA00023180"/>
    </source>
</evidence>
<dbReference type="SUPFAM" id="SSF52058">
    <property type="entry name" value="L domain-like"/>
    <property type="match status" value="1"/>
</dbReference>
<dbReference type="PROSITE" id="PS00108">
    <property type="entry name" value="PROTEIN_KINASE_ST"/>
    <property type="match status" value="1"/>
</dbReference>
<dbReference type="Proteomes" id="UP000035740">
    <property type="component" value="Unassembled WGS sequence"/>
</dbReference>
<dbReference type="InterPro" id="IPR001611">
    <property type="entry name" value="Leu-rich_rpt"/>
</dbReference>
<dbReference type="InterPro" id="IPR032675">
    <property type="entry name" value="LRR_dom_sf"/>
</dbReference>
<evidence type="ECO:0000313" key="23">
    <source>
        <dbReference type="Proteomes" id="UP000035740"/>
    </source>
</evidence>
<organism evidence="22 23">
    <name type="scientific">Beta vulgaris subsp. vulgaris</name>
    <name type="common">Beet</name>
    <dbReference type="NCBI Taxonomy" id="3555"/>
    <lineage>
        <taxon>Eukaryota</taxon>
        <taxon>Viridiplantae</taxon>
        <taxon>Streptophyta</taxon>
        <taxon>Embryophyta</taxon>
        <taxon>Tracheophyta</taxon>
        <taxon>Spermatophyta</taxon>
        <taxon>Magnoliopsida</taxon>
        <taxon>eudicotyledons</taxon>
        <taxon>Gunneridae</taxon>
        <taxon>Pentapetalae</taxon>
        <taxon>Caryophyllales</taxon>
        <taxon>Chenopodiaceae</taxon>
        <taxon>Betoideae</taxon>
        <taxon>Beta</taxon>
    </lineage>
</organism>
<keyword evidence="8 20" id="KW-0732">Signal</keyword>
<dbReference type="Gene3D" id="3.80.10.10">
    <property type="entry name" value="Ribonuclease Inhibitor"/>
    <property type="match status" value="3"/>
</dbReference>
<keyword evidence="16" id="KW-0325">Glycoprotein</keyword>
<keyword evidence="13 19" id="KW-1133">Transmembrane helix</keyword>
<keyword evidence="4" id="KW-0597">Phosphoprotein</keyword>
<keyword evidence="7 19" id="KW-0812">Transmembrane</keyword>
<keyword evidence="23" id="KW-1185">Reference proteome</keyword>
<dbReference type="SUPFAM" id="SSF56112">
    <property type="entry name" value="Protein kinase-like (PK-like)"/>
    <property type="match status" value="1"/>
</dbReference>
<feature type="signal peptide" evidence="20">
    <location>
        <begin position="1"/>
        <end position="21"/>
    </location>
</feature>
<dbReference type="Gene3D" id="1.10.510.10">
    <property type="entry name" value="Transferase(Phosphotransferase) domain 1"/>
    <property type="match status" value="2"/>
</dbReference>
<evidence type="ECO:0000256" key="10">
    <source>
        <dbReference type="ARBA" id="ARBA00022741"/>
    </source>
</evidence>
<name>A0A0J8B9U9_BETVV</name>
<dbReference type="Pfam" id="PF11721">
    <property type="entry name" value="Malectin"/>
    <property type="match status" value="1"/>
</dbReference>
<dbReference type="Gene3D" id="2.60.120.430">
    <property type="entry name" value="Galactose-binding lectin"/>
    <property type="match status" value="1"/>
</dbReference>
<dbReference type="OrthoDB" id="1867350at2759"/>
<reference evidence="22 23" key="1">
    <citation type="journal article" date="2014" name="Nature">
        <title>The genome of the recently domesticated crop plant sugar beet (Beta vulgaris).</title>
        <authorList>
            <person name="Dohm J.C."/>
            <person name="Minoche A.E."/>
            <person name="Holtgrawe D."/>
            <person name="Capella-Gutierrez S."/>
            <person name="Zakrzewski F."/>
            <person name="Tafer H."/>
            <person name="Rupp O."/>
            <person name="Sorensen T.R."/>
            <person name="Stracke R."/>
            <person name="Reinhardt R."/>
            <person name="Goesmann A."/>
            <person name="Kraft T."/>
            <person name="Schulz B."/>
            <person name="Stadler P.F."/>
            <person name="Schmidt T."/>
            <person name="Gabaldon T."/>
            <person name="Lehrach H."/>
            <person name="Weisshaar B."/>
            <person name="Himmelbauer H."/>
        </authorList>
    </citation>
    <scope>NUCLEOTIDE SEQUENCE [LARGE SCALE GENOMIC DNA]</scope>
    <source>
        <tissue evidence="22">Taproot</tissue>
    </source>
</reference>
<dbReference type="FunFam" id="2.60.120.430:FF:000004">
    <property type="entry name" value="Putative leucine-rich repeat receptor-like serine/threonine-protein kinase"/>
    <property type="match status" value="1"/>
</dbReference>
<dbReference type="InterPro" id="IPR000719">
    <property type="entry name" value="Prot_kinase_dom"/>
</dbReference>
<dbReference type="FunFam" id="1.10.510.10:FF:001023">
    <property type="entry name" value="Os07g0541700 protein"/>
    <property type="match status" value="1"/>
</dbReference>
<evidence type="ECO:0000313" key="22">
    <source>
        <dbReference type="EMBL" id="KMS96637.1"/>
    </source>
</evidence>
<evidence type="ECO:0000256" key="1">
    <source>
        <dbReference type="ARBA" id="ARBA00004479"/>
    </source>
</evidence>
<keyword evidence="14 19" id="KW-0472">Membrane</keyword>
<keyword evidence="12" id="KW-0067">ATP-binding</keyword>
<dbReference type="EMBL" id="KQ090365">
    <property type="protein sequence ID" value="KMS96637.1"/>
    <property type="molecule type" value="Genomic_DNA"/>
</dbReference>
<evidence type="ECO:0000256" key="5">
    <source>
        <dbReference type="ARBA" id="ARBA00022614"/>
    </source>
</evidence>
<keyword evidence="15" id="KW-0675">Receptor</keyword>
<dbReference type="InterPro" id="IPR051824">
    <property type="entry name" value="LRR_Rcpt-Like_S/T_Kinase"/>
</dbReference>
<evidence type="ECO:0000256" key="7">
    <source>
        <dbReference type="ARBA" id="ARBA00022692"/>
    </source>
</evidence>
<dbReference type="SMART" id="SM00220">
    <property type="entry name" value="S_TKc"/>
    <property type="match status" value="1"/>
</dbReference>
<evidence type="ECO:0000259" key="21">
    <source>
        <dbReference type="PROSITE" id="PS50011"/>
    </source>
</evidence>
<evidence type="ECO:0000256" key="8">
    <source>
        <dbReference type="ARBA" id="ARBA00022729"/>
    </source>
</evidence>
<feature type="chain" id="PRO_5005294340" description="non-specific serine/threonine protein kinase" evidence="20">
    <location>
        <begin position="22"/>
        <end position="853"/>
    </location>
</feature>
<dbReference type="Pfam" id="PF00560">
    <property type="entry name" value="LRR_1"/>
    <property type="match status" value="2"/>
</dbReference>
<keyword evidence="3" id="KW-0723">Serine/threonine-protein kinase</keyword>
<dbReference type="PROSITE" id="PS50011">
    <property type="entry name" value="PROTEIN_KINASE_DOM"/>
    <property type="match status" value="1"/>
</dbReference>
<feature type="domain" description="Protein kinase" evidence="21">
    <location>
        <begin position="569"/>
        <end position="853"/>
    </location>
</feature>
<accession>A0A0J8B9U9</accession>
<evidence type="ECO:0000256" key="11">
    <source>
        <dbReference type="ARBA" id="ARBA00022777"/>
    </source>
</evidence>
<evidence type="ECO:0000256" key="2">
    <source>
        <dbReference type="ARBA" id="ARBA00012513"/>
    </source>
</evidence>
<evidence type="ECO:0000256" key="3">
    <source>
        <dbReference type="ARBA" id="ARBA00022527"/>
    </source>
</evidence>
<dbReference type="FunFam" id="3.80.10.10:FF:000452">
    <property type="entry name" value="Probable LRR receptor-like serine/threonine-protein kinase RFK1"/>
    <property type="match status" value="1"/>
</dbReference>
<evidence type="ECO:0000256" key="15">
    <source>
        <dbReference type="ARBA" id="ARBA00023170"/>
    </source>
</evidence>
<evidence type="ECO:0000256" key="20">
    <source>
        <dbReference type="SAM" id="SignalP"/>
    </source>
</evidence>
<dbReference type="FunFam" id="3.80.10.10:FF:000874">
    <property type="entry name" value="Probable LRR receptor-like serine/threonine-protein kinase RFK1"/>
    <property type="match status" value="1"/>
</dbReference>
<feature type="transmembrane region" description="Helical" evidence="19">
    <location>
        <begin position="604"/>
        <end position="627"/>
    </location>
</feature>
<dbReference type="InterPro" id="IPR011009">
    <property type="entry name" value="Kinase-like_dom_sf"/>
</dbReference>
<dbReference type="InterPro" id="IPR021720">
    <property type="entry name" value="Malectin_dom"/>
</dbReference>
<dbReference type="AlphaFoldDB" id="A0A0J8B9U9"/>
<dbReference type="GO" id="GO:0016020">
    <property type="term" value="C:membrane"/>
    <property type="evidence" value="ECO:0007669"/>
    <property type="project" value="UniProtKB-SubCell"/>
</dbReference>
<dbReference type="GO" id="GO:0004674">
    <property type="term" value="F:protein serine/threonine kinase activity"/>
    <property type="evidence" value="ECO:0007669"/>
    <property type="project" value="UniProtKB-KW"/>
</dbReference>
<keyword evidence="9" id="KW-0677">Repeat</keyword>
<dbReference type="InterPro" id="IPR008271">
    <property type="entry name" value="Ser/Thr_kinase_AS"/>
</dbReference>
<dbReference type="Pfam" id="PF00069">
    <property type="entry name" value="Pkinase"/>
    <property type="match status" value="1"/>
</dbReference>
<evidence type="ECO:0000256" key="9">
    <source>
        <dbReference type="ARBA" id="ARBA00022737"/>
    </source>
</evidence>